<reference evidence="7" key="1">
    <citation type="submission" date="2025-08" db="UniProtKB">
        <authorList>
            <consortium name="Ensembl"/>
        </authorList>
    </citation>
    <scope>IDENTIFICATION</scope>
</reference>
<dbReference type="Pfam" id="PF04505">
    <property type="entry name" value="CD225"/>
    <property type="match status" value="1"/>
</dbReference>
<evidence type="ECO:0000256" key="6">
    <source>
        <dbReference type="SAM" id="Phobius"/>
    </source>
</evidence>
<evidence type="ECO:0000313" key="8">
    <source>
        <dbReference type="Proteomes" id="UP000261540"/>
    </source>
</evidence>
<feature type="transmembrane region" description="Helical" evidence="6">
    <location>
        <begin position="36"/>
        <end position="57"/>
    </location>
</feature>
<evidence type="ECO:0000256" key="5">
    <source>
        <dbReference type="ARBA" id="ARBA00023136"/>
    </source>
</evidence>
<keyword evidence="8" id="KW-1185">Reference proteome</keyword>
<proteinExistence type="inferred from homology"/>
<dbReference type="Ensembl" id="ENSPKIT00000023626.1">
    <property type="protein sequence ID" value="ENSPKIP00000011677.1"/>
    <property type="gene ID" value="ENSPKIG00000018666.1"/>
</dbReference>
<dbReference type="STRING" id="1676925.ENSPKIP00000011677"/>
<dbReference type="GeneTree" id="ENSGT00940000161103"/>
<evidence type="ECO:0000256" key="1">
    <source>
        <dbReference type="ARBA" id="ARBA00004370"/>
    </source>
</evidence>
<evidence type="ECO:0000256" key="4">
    <source>
        <dbReference type="ARBA" id="ARBA00022989"/>
    </source>
</evidence>
<name>A0A3B3QYS5_9TELE</name>
<evidence type="ECO:0000256" key="3">
    <source>
        <dbReference type="ARBA" id="ARBA00022692"/>
    </source>
</evidence>
<comment type="subcellular location">
    <subcellularLocation>
        <location evidence="1">Membrane</location>
    </subcellularLocation>
</comment>
<keyword evidence="4 6" id="KW-1133">Transmembrane helix</keyword>
<dbReference type="GO" id="GO:0016020">
    <property type="term" value="C:membrane"/>
    <property type="evidence" value="ECO:0007669"/>
    <property type="project" value="UniProtKB-SubCell"/>
</dbReference>
<protein>
    <submittedName>
        <fullName evidence="7">Uncharacterized protein</fullName>
    </submittedName>
</protein>
<dbReference type="AlphaFoldDB" id="A0A3B3QYS5"/>
<comment type="similarity">
    <text evidence="2">Belongs to the CD225/Dispanin family.</text>
</comment>
<keyword evidence="5 6" id="KW-0472">Membrane</keyword>
<evidence type="ECO:0000256" key="2">
    <source>
        <dbReference type="ARBA" id="ARBA00006843"/>
    </source>
</evidence>
<dbReference type="Proteomes" id="UP000261540">
    <property type="component" value="Unplaced"/>
</dbReference>
<dbReference type="PANTHER" id="PTHR14948">
    <property type="entry name" value="NG5"/>
    <property type="match status" value="1"/>
</dbReference>
<dbReference type="InterPro" id="IPR051423">
    <property type="entry name" value="CD225/Dispanin"/>
</dbReference>
<dbReference type="PANTHER" id="PTHR14948:SF20">
    <property type="entry name" value="PROLINE-RICH TRANSMEMBRANE PROTEIN 2"/>
    <property type="match status" value="1"/>
</dbReference>
<sequence length="62" mass="6797">MWPLNIIALVFSVMSRISLQQGNVDGARRLARVGKLLSLVSLVGGVIIIITFVVINWGTYKV</sequence>
<reference evidence="7" key="2">
    <citation type="submission" date="2025-09" db="UniProtKB">
        <authorList>
            <consortium name="Ensembl"/>
        </authorList>
    </citation>
    <scope>IDENTIFICATION</scope>
</reference>
<evidence type="ECO:0000313" key="7">
    <source>
        <dbReference type="Ensembl" id="ENSPKIP00000011677.1"/>
    </source>
</evidence>
<accession>A0A3B3QYS5</accession>
<keyword evidence="3 6" id="KW-0812">Transmembrane</keyword>
<organism evidence="7 8">
    <name type="scientific">Paramormyrops kingsleyae</name>
    <dbReference type="NCBI Taxonomy" id="1676925"/>
    <lineage>
        <taxon>Eukaryota</taxon>
        <taxon>Metazoa</taxon>
        <taxon>Chordata</taxon>
        <taxon>Craniata</taxon>
        <taxon>Vertebrata</taxon>
        <taxon>Euteleostomi</taxon>
        <taxon>Actinopterygii</taxon>
        <taxon>Neopterygii</taxon>
        <taxon>Teleostei</taxon>
        <taxon>Osteoglossocephala</taxon>
        <taxon>Osteoglossomorpha</taxon>
        <taxon>Osteoglossiformes</taxon>
        <taxon>Mormyridae</taxon>
        <taxon>Paramormyrops</taxon>
    </lineage>
</organism>
<dbReference type="InterPro" id="IPR007593">
    <property type="entry name" value="CD225/Dispanin_fam"/>
</dbReference>